<evidence type="ECO:0000256" key="1">
    <source>
        <dbReference type="SAM" id="MobiDB-lite"/>
    </source>
</evidence>
<sequence length="389" mass="42302">MSTSHSPSKATPRRVLGDVTPKALNSPSKQRHAPLPSGVAPAKGPLTQASTLLPNASLNKENLKFPVPHSPSKKRSIYEVEDAENAGNAKAMFGARDPKMGWKAALTATELEKHTTNHPVDIPVPGSPTERNTPTPEPEERQPVQPPSQNSFSNFLNYDQCASQKSERPPPSPSPSPPPLAVDQVRKDKSRAELLRTRLALGIYKVRTNQTAKRSSDIISSFEATRKPRLMMPPPHSTTGVPSITLSTTPTSSNMSANNKYNSPQFLSIKANLDPGRPIGKLAPAPVLAPTAYSSRTPQDYHPSARSTASSHLQYHVSPSQHHVPASQHMPPSSASQVRYSVPAPTQYREVERTAEEQRRIREDSYDDDLSGKGKAAKGLLQLMRGSRA</sequence>
<reference evidence="2" key="1">
    <citation type="submission" date="2023-01" db="EMBL/GenBank/DDBJ databases">
        <authorList>
            <person name="Van Ghelder C."/>
            <person name="Rancurel C."/>
        </authorList>
    </citation>
    <scope>NUCLEOTIDE SEQUENCE</scope>
    <source>
        <strain evidence="2">CNCM I-4278</strain>
    </source>
</reference>
<evidence type="ECO:0000313" key="3">
    <source>
        <dbReference type="Proteomes" id="UP001152607"/>
    </source>
</evidence>
<keyword evidence="3" id="KW-1185">Reference proteome</keyword>
<feature type="region of interest" description="Disordered" evidence="1">
    <location>
        <begin position="1"/>
        <end position="50"/>
    </location>
</feature>
<feature type="compositionally biased region" description="Polar residues" evidence="1">
    <location>
        <begin position="148"/>
        <end position="164"/>
    </location>
</feature>
<comment type="caution">
    <text evidence="2">The sequence shown here is derived from an EMBL/GenBank/DDBJ whole genome shotgun (WGS) entry which is preliminary data.</text>
</comment>
<proteinExistence type="predicted"/>
<name>A0A9W4UCD3_9PLEO</name>
<dbReference type="Proteomes" id="UP001152607">
    <property type="component" value="Unassembled WGS sequence"/>
</dbReference>
<evidence type="ECO:0000313" key="2">
    <source>
        <dbReference type="EMBL" id="CAI6333099.1"/>
    </source>
</evidence>
<dbReference type="OrthoDB" id="5345625at2759"/>
<feature type="compositionally biased region" description="Pro residues" evidence="1">
    <location>
        <begin position="169"/>
        <end position="180"/>
    </location>
</feature>
<feature type="compositionally biased region" description="Basic and acidic residues" evidence="1">
    <location>
        <begin position="349"/>
        <end position="364"/>
    </location>
</feature>
<organism evidence="2 3">
    <name type="scientific">Periconia digitata</name>
    <dbReference type="NCBI Taxonomy" id="1303443"/>
    <lineage>
        <taxon>Eukaryota</taxon>
        <taxon>Fungi</taxon>
        <taxon>Dikarya</taxon>
        <taxon>Ascomycota</taxon>
        <taxon>Pezizomycotina</taxon>
        <taxon>Dothideomycetes</taxon>
        <taxon>Pleosporomycetidae</taxon>
        <taxon>Pleosporales</taxon>
        <taxon>Massarineae</taxon>
        <taxon>Periconiaceae</taxon>
        <taxon>Periconia</taxon>
    </lineage>
</organism>
<gene>
    <name evidence="2" type="ORF">PDIGIT_LOCUS6135</name>
</gene>
<feature type="region of interest" description="Disordered" evidence="1">
    <location>
        <begin position="105"/>
        <end position="189"/>
    </location>
</feature>
<protein>
    <submittedName>
        <fullName evidence="2">Uncharacterized protein</fullName>
    </submittedName>
</protein>
<feature type="compositionally biased region" description="Polar residues" evidence="1">
    <location>
        <begin position="305"/>
        <end position="321"/>
    </location>
</feature>
<accession>A0A9W4UCD3</accession>
<feature type="region of interest" description="Disordered" evidence="1">
    <location>
        <begin position="294"/>
        <end position="389"/>
    </location>
</feature>
<dbReference type="EMBL" id="CAOQHR010000004">
    <property type="protein sequence ID" value="CAI6333099.1"/>
    <property type="molecule type" value="Genomic_DNA"/>
</dbReference>
<dbReference type="AlphaFoldDB" id="A0A9W4UCD3"/>
<feature type="compositionally biased region" description="Polar residues" evidence="1">
    <location>
        <begin position="330"/>
        <end position="339"/>
    </location>
</feature>